<dbReference type="Proteomes" id="UP000693981">
    <property type="component" value="Unassembled WGS sequence"/>
</dbReference>
<keyword evidence="5" id="KW-1185">Reference proteome</keyword>
<dbReference type="GO" id="GO:0006680">
    <property type="term" value="P:glucosylceramide catabolic process"/>
    <property type="evidence" value="ECO:0007669"/>
    <property type="project" value="TreeGrafter"/>
</dbReference>
<dbReference type="Pfam" id="PF02055">
    <property type="entry name" value="Glyco_hydro_30"/>
    <property type="match status" value="1"/>
</dbReference>
<evidence type="ECO:0000313" key="4">
    <source>
        <dbReference type="EMBL" id="KAG7375182.1"/>
    </source>
</evidence>
<keyword evidence="1" id="KW-0732">Signal</keyword>
<evidence type="ECO:0000256" key="1">
    <source>
        <dbReference type="ARBA" id="ARBA00022729"/>
    </source>
</evidence>
<dbReference type="GO" id="GO:0016020">
    <property type="term" value="C:membrane"/>
    <property type="evidence" value="ECO:0007669"/>
    <property type="project" value="GOC"/>
</dbReference>
<organism evidence="4 5">
    <name type="scientific">Phytophthora boehmeriae</name>
    <dbReference type="NCBI Taxonomy" id="109152"/>
    <lineage>
        <taxon>Eukaryota</taxon>
        <taxon>Sar</taxon>
        <taxon>Stramenopiles</taxon>
        <taxon>Oomycota</taxon>
        <taxon>Peronosporomycetes</taxon>
        <taxon>Peronosporales</taxon>
        <taxon>Peronosporaceae</taxon>
        <taxon>Phytophthora</taxon>
    </lineage>
</organism>
<name>A0A8T1V1M3_9STRA</name>
<dbReference type="AlphaFoldDB" id="A0A8T1V1M3"/>
<accession>A0A8T1V1M3</accession>
<gene>
    <name evidence="4" type="ORF">PHYBOEH_003368</name>
</gene>
<dbReference type="PANTHER" id="PTHR11069:SF23">
    <property type="entry name" value="LYSOSOMAL ACID GLUCOSYLCERAMIDASE"/>
    <property type="match status" value="1"/>
</dbReference>
<evidence type="ECO:0000313" key="5">
    <source>
        <dbReference type="Proteomes" id="UP000693981"/>
    </source>
</evidence>
<keyword evidence="2" id="KW-0378">Hydrolase</keyword>
<dbReference type="PANTHER" id="PTHR11069">
    <property type="entry name" value="GLUCOSYLCERAMIDASE"/>
    <property type="match status" value="1"/>
</dbReference>
<feature type="domain" description="Glycosyl hydrolase family 30 TIM-barrel" evidence="3">
    <location>
        <begin position="67"/>
        <end position="108"/>
    </location>
</feature>
<dbReference type="InterPro" id="IPR033453">
    <property type="entry name" value="Glyco_hydro_30_TIM-barrel"/>
</dbReference>
<protein>
    <recommendedName>
        <fullName evidence="3">Glycosyl hydrolase family 30 TIM-barrel domain-containing protein</fullName>
    </recommendedName>
</protein>
<dbReference type="EMBL" id="JAGDFL010001942">
    <property type="protein sequence ID" value="KAG7375182.1"/>
    <property type="molecule type" value="Genomic_DNA"/>
</dbReference>
<dbReference type="GO" id="GO:0004348">
    <property type="term" value="F:glucosylceramidase activity"/>
    <property type="evidence" value="ECO:0007669"/>
    <property type="project" value="InterPro"/>
</dbReference>
<reference evidence="4" key="1">
    <citation type="submission" date="2021-02" db="EMBL/GenBank/DDBJ databases">
        <authorList>
            <person name="Palmer J.M."/>
        </authorList>
    </citation>
    <scope>NUCLEOTIDE SEQUENCE</scope>
    <source>
        <strain evidence="4">SCRP23</strain>
    </source>
</reference>
<sequence>MMATNHPDLKIIAGDDQKSGILDRLEPFLTTRKLSSTSMASVITACEGYLPKRLGTGSVVSLTDAKKNWLRAENYGHDIIEDINNYVSGWTDWNLALDTTGGPNWVKREAGPWLSVWDSPLATF</sequence>
<dbReference type="OrthoDB" id="2160638at2759"/>
<comment type="caution">
    <text evidence="4">The sequence shown here is derived from an EMBL/GenBank/DDBJ whole genome shotgun (WGS) entry which is preliminary data.</text>
</comment>
<proteinExistence type="predicted"/>
<evidence type="ECO:0000256" key="2">
    <source>
        <dbReference type="ARBA" id="ARBA00022801"/>
    </source>
</evidence>
<feature type="non-terminal residue" evidence="4">
    <location>
        <position position="1"/>
    </location>
</feature>
<dbReference type="InterPro" id="IPR001139">
    <property type="entry name" value="Glyco_hydro_30"/>
</dbReference>
<evidence type="ECO:0000259" key="3">
    <source>
        <dbReference type="Pfam" id="PF02055"/>
    </source>
</evidence>